<reference evidence="2 3" key="1">
    <citation type="submission" date="2020-03" db="EMBL/GenBank/DDBJ databases">
        <title>Draft Genome Sequence of Cudoniella acicularis.</title>
        <authorList>
            <person name="Buettner E."/>
            <person name="Kellner H."/>
        </authorList>
    </citation>
    <scope>NUCLEOTIDE SEQUENCE [LARGE SCALE GENOMIC DNA]</scope>
    <source>
        <strain evidence="2 3">DSM 108380</strain>
    </source>
</reference>
<accession>A0A8H4RHM2</accession>
<sequence length="118" mass="13090">MRFNNLSILAIGLLSATFSAAIPNPSKEQDAAIVEIDVSFGSKAVHITSNFIAQIPSGGNNPGEDQTVSATCSGDRESWVCKGIEYQQHEIDNREQFNKNIFRVQKVKHKTLNTLERR</sequence>
<dbReference type="AlphaFoldDB" id="A0A8H4RHM2"/>
<feature type="chain" id="PRO_5034092599" evidence="1">
    <location>
        <begin position="22"/>
        <end position="118"/>
    </location>
</feature>
<comment type="caution">
    <text evidence="2">The sequence shown here is derived from an EMBL/GenBank/DDBJ whole genome shotgun (WGS) entry which is preliminary data.</text>
</comment>
<organism evidence="2 3">
    <name type="scientific">Cudoniella acicularis</name>
    <dbReference type="NCBI Taxonomy" id="354080"/>
    <lineage>
        <taxon>Eukaryota</taxon>
        <taxon>Fungi</taxon>
        <taxon>Dikarya</taxon>
        <taxon>Ascomycota</taxon>
        <taxon>Pezizomycotina</taxon>
        <taxon>Leotiomycetes</taxon>
        <taxon>Helotiales</taxon>
        <taxon>Tricladiaceae</taxon>
        <taxon>Cudoniella</taxon>
    </lineage>
</organism>
<gene>
    <name evidence="2" type="ORF">G7Y89_g7864</name>
</gene>
<evidence type="ECO:0000313" key="2">
    <source>
        <dbReference type="EMBL" id="KAF4630274.1"/>
    </source>
</evidence>
<protein>
    <submittedName>
        <fullName evidence="2">Uncharacterized protein</fullName>
    </submittedName>
</protein>
<feature type="signal peptide" evidence="1">
    <location>
        <begin position="1"/>
        <end position="21"/>
    </location>
</feature>
<evidence type="ECO:0000313" key="3">
    <source>
        <dbReference type="Proteomes" id="UP000566819"/>
    </source>
</evidence>
<proteinExistence type="predicted"/>
<dbReference type="EMBL" id="JAAMPI010000568">
    <property type="protein sequence ID" value="KAF4630274.1"/>
    <property type="molecule type" value="Genomic_DNA"/>
</dbReference>
<name>A0A8H4RHM2_9HELO</name>
<evidence type="ECO:0000256" key="1">
    <source>
        <dbReference type="SAM" id="SignalP"/>
    </source>
</evidence>
<keyword evidence="1" id="KW-0732">Signal</keyword>
<dbReference type="Proteomes" id="UP000566819">
    <property type="component" value="Unassembled WGS sequence"/>
</dbReference>
<keyword evidence="3" id="KW-1185">Reference proteome</keyword>